<dbReference type="AlphaFoldDB" id="A0A9P1GBB7"/>
<dbReference type="EMBL" id="CAMXCT030003874">
    <property type="protein sequence ID" value="CAL4793970.1"/>
    <property type="molecule type" value="Genomic_DNA"/>
</dbReference>
<proteinExistence type="predicted"/>
<dbReference type="EMBL" id="CAMXCT020003874">
    <property type="protein sequence ID" value="CAL1160033.1"/>
    <property type="molecule type" value="Genomic_DNA"/>
</dbReference>
<evidence type="ECO:0000256" key="1">
    <source>
        <dbReference type="SAM" id="MobiDB-lite"/>
    </source>
</evidence>
<feature type="region of interest" description="Disordered" evidence="1">
    <location>
        <begin position="1"/>
        <end position="58"/>
    </location>
</feature>
<evidence type="ECO:0000313" key="2">
    <source>
        <dbReference type="EMBL" id="CAI4006658.1"/>
    </source>
</evidence>
<protein>
    <submittedName>
        <fullName evidence="3">NADH:ubiquinone reductase (Non-electrogenic)</fullName>
    </submittedName>
</protein>
<comment type="caution">
    <text evidence="2">The sequence shown here is derived from an EMBL/GenBank/DDBJ whole genome shotgun (WGS) entry which is preliminary data.</text>
</comment>
<evidence type="ECO:0000313" key="3">
    <source>
        <dbReference type="EMBL" id="CAL4793970.1"/>
    </source>
</evidence>
<dbReference type="OrthoDB" id="475131at2759"/>
<evidence type="ECO:0000313" key="4">
    <source>
        <dbReference type="Proteomes" id="UP001152797"/>
    </source>
</evidence>
<organism evidence="2">
    <name type="scientific">Cladocopium goreaui</name>
    <dbReference type="NCBI Taxonomy" id="2562237"/>
    <lineage>
        <taxon>Eukaryota</taxon>
        <taxon>Sar</taxon>
        <taxon>Alveolata</taxon>
        <taxon>Dinophyceae</taxon>
        <taxon>Suessiales</taxon>
        <taxon>Symbiodiniaceae</taxon>
        <taxon>Cladocopium</taxon>
    </lineage>
</organism>
<gene>
    <name evidence="2" type="ORF">C1SCF055_LOCUS32276</name>
</gene>
<dbReference type="Proteomes" id="UP001152797">
    <property type="component" value="Unassembled WGS sequence"/>
</dbReference>
<accession>A0A9P1GBB7</accession>
<feature type="region of interest" description="Disordered" evidence="1">
    <location>
        <begin position="207"/>
        <end position="228"/>
    </location>
</feature>
<keyword evidence="4" id="KW-1185">Reference proteome</keyword>
<sequence>MEGMEGMEGMRHRRHEESLEGQNRGARPDIYSQRRDNESGQAFPFSSCASSPEKNHSGEQRIDLQGAFITEPESFSWEESSWISLVEQSITSSIEERETLICELKQVLGTALLERSEWQRKVKTMRRFRVPPEPRHWHESATSALTWRTREVEGLRKEIKQLEMRQRAERRDVCHLRARQKRSTNAQGSWCSRSTLHSGFSCSLNSMPSMPSTSSEMRRTNSKAAKPTKGLGRELHVILDEQKDGKTLGALGKAKLGTPEVRPLGGLCARAHRAGKQVHVWGWEPGDYCFRDETVANASFTLPDVPRLGYREAIFEAQLLHEVMNG</sequence>
<reference evidence="3 4" key="2">
    <citation type="submission" date="2024-05" db="EMBL/GenBank/DDBJ databases">
        <authorList>
            <person name="Chen Y."/>
            <person name="Shah S."/>
            <person name="Dougan E. K."/>
            <person name="Thang M."/>
            <person name="Chan C."/>
        </authorList>
    </citation>
    <scope>NUCLEOTIDE SEQUENCE [LARGE SCALE GENOMIC DNA]</scope>
</reference>
<reference evidence="2" key="1">
    <citation type="submission" date="2022-10" db="EMBL/GenBank/DDBJ databases">
        <authorList>
            <person name="Chen Y."/>
            <person name="Dougan E. K."/>
            <person name="Chan C."/>
            <person name="Rhodes N."/>
            <person name="Thang M."/>
        </authorList>
    </citation>
    <scope>NUCLEOTIDE SEQUENCE</scope>
</reference>
<name>A0A9P1GBB7_9DINO</name>
<dbReference type="EMBL" id="CAMXCT010003874">
    <property type="protein sequence ID" value="CAI4006658.1"/>
    <property type="molecule type" value="Genomic_DNA"/>
</dbReference>